<dbReference type="InterPro" id="IPR015963">
    <property type="entry name" value="Uridylate_kinase_bac"/>
</dbReference>
<evidence type="ECO:0000256" key="11">
    <source>
        <dbReference type="HAMAP-Rule" id="MF_01220"/>
    </source>
</evidence>
<feature type="binding site" evidence="11">
    <location>
        <position position="82"/>
    </location>
    <ligand>
        <name>UMP</name>
        <dbReference type="ChEBI" id="CHEBI:57865"/>
    </ligand>
</feature>
<feature type="binding site" evidence="11">
    <location>
        <position position="87"/>
    </location>
    <ligand>
        <name>ATP</name>
        <dbReference type="ChEBI" id="CHEBI:30616"/>
    </ligand>
</feature>
<evidence type="ECO:0000256" key="7">
    <source>
        <dbReference type="ARBA" id="ARBA00022777"/>
    </source>
</evidence>
<comment type="function">
    <text evidence="11">Catalyzes the reversible phosphorylation of UMP to UDP.</text>
</comment>
<dbReference type="Proteomes" id="UP000185781">
    <property type="component" value="Unassembled WGS sequence"/>
</dbReference>
<evidence type="ECO:0000256" key="5">
    <source>
        <dbReference type="ARBA" id="ARBA00022679"/>
    </source>
</evidence>
<keyword evidence="6 11" id="KW-0547">Nucleotide-binding</keyword>
<dbReference type="AlphaFoldDB" id="A0A1N7KGS7"/>
<evidence type="ECO:0000259" key="12">
    <source>
        <dbReference type="Pfam" id="PF00696"/>
    </source>
</evidence>
<sequence>MYNEKSTLLMIIFAKSNFRQIYLTKKSYLHTMKYKRILLKLSGEALMGNRQYGIDNERLQEYAAEIKKVVEKGCEVAIVIGGGNIFRGVAGAAKGMDRVQGDYMGMLATVINGMALQGALEDAGIKTRLQSAIEMDKVAEPFIKRRAVRHLEKGRVVIFGAGTGNPYFTTDTAATLRAIEIGADVILKGTRVDGIYDSDPEKNADAVKYNSLSFDEVYAKNLKVMDMTAFTLSHENKLPIIVFDMNKDGNLEKIVDGENVGTLVDL</sequence>
<feature type="binding site" evidence="11">
    <location>
        <position position="196"/>
    </location>
    <ligand>
        <name>ATP</name>
        <dbReference type="ChEBI" id="CHEBI:30616"/>
    </ligand>
</feature>
<keyword evidence="4 11" id="KW-0963">Cytoplasm</keyword>
<evidence type="ECO:0000256" key="4">
    <source>
        <dbReference type="ARBA" id="ARBA00022490"/>
    </source>
</evidence>
<dbReference type="PIRSF" id="PIRSF005650">
    <property type="entry name" value="Uridylate_kin"/>
    <property type="match status" value="1"/>
</dbReference>
<evidence type="ECO:0000256" key="2">
    <source>
        <dbReference type="ARBA" id="ARBA00004791"/>
    </source>
</evidence>
<feature type="binding site" evidence="11">
    <location>
        <position position="102"/>
    </location>
    <ligand>
        <name>UMP</name>
        <dbReference type="ChEBI" id="CHEBI:57865"/>
    </ligand>
</feature>
<evidence type="ECO:0000256" key="6">
    <source>
        <dbReference type="ARBA" id="ARBA00022741"/>
    </source>
</evidence>
<evidence type="ECO:0000313" key="14">
    <source>
        <dbReference type="Proteomes" id="UP000185781"/>
    </source>
</evidence>
<gene>
    <name evidence="11" type="primary">pyrH</name>
    <name evidence="13" type="ORF">SAMN05421785_101474</name>
</gene>
<name>A0A1N7KGS7_9FLAO</name>
<dbReference type="EC" id="2.7.4.22" evidence="11"/>
<dbReference type="PANTHER" id="PTHR42833:SF4">
    <property type="entry name" value="URIDYLATE KINASE PUMPKIN, CHLOROPLASTIC"/>
    <property type="match status" value="1"/>
</dbReference>
<comment type="caution">
    <text evidence="11">Lacks conserved residue(s) required for the propagation of feature annotation.</text>
</comment>
<dbReference type="GO" id="GO:0033862">
    <property type="term" value="F:UMP kinase activity"/>
    <property type="evidence" value="ECO:0007669"/>
    <property type="project" value="UniProtKB-EC"/>
</dbReference>
<feature type="binding site" evidence="11">
    <location>
        <position position="199"/>
    </location>
    <ligand>
        <name>ATP</name>
        <dbReference type="ChEBI" id="CHEBI:30616"/>
    </ligand>
</feature>
<dbReference type="InterPro" id="IPR001048">
    <property type="entry name" value="Asp/Glu/Uridylate_kinase"/>
</dbReference>
<comment type="subcellular location">
    <subcellularLocation>
        <location evidence="1 11">Cytoplasm</location>
    </subcellularLocation>
</comment>
<evidence type="ECO:0000256" key="3">
    <source>
        <dbReference type="ARBA" id="ARBA00007614"/>
    </source>
</evidence>
<dbReference type="UniPathway" id="UPA00159">
    <property type="reaction ID" value="UER00275"/>
</dbReference>
<feature type="binding site" evidence="11">
    <location>
        <begin position="40"/>
        <end position="43"/>
    </location>
    <ligand>
        <name>ATP</name>
        <dbReference type="ChEBI" id="CHEBI:30616"/>
    </ligand>
</feature>
<dbReference type="GO" id="GO:0005524">
    <property type="term" value="F:ATP binding"/>
    <property type="evidence" value="ECO:0007669"/>
    <property type="project" value="UniProtKB-KW"/>
</dbReference>
<feature type="binding site" evidence="11">
    <location>
        <position position="83"/>
    </location>
    <ligand>
        <name>ATP</name>
        <dbReference type="ChEBI" id="CHEBI:30616"/>
    </ligand>
</feature>
<reference evidence="13 14" key="1">
    <citation type="submission" date="2017-01" db="EMBL/GenBank/DDBJ databases">
        <authorList>
            <person name="Mah S.A."/>
            <person name="Swanson W.J."/>
            <person name="Moy G.W."/>
            <person name="Vacquier V.D."/>
        </authorList>
    </citation>
    <scope>NUCLEOTIDE SEQUENCE [LARGE SCALE GENOMIC DNA]</scope>
    <source>
        <strain evidence="13 14">DSM 18014</strain>
    </source>
</reference>
<accession>A0A1N7KGS7</accession>
<feature type="domain" description="Aspartate/glutamate/uridylate kinase" evidence="12">
    <location>
        <begin position="35"/>
        <end position="244"/>
    </location>
</feature>
<dbReference type="Gene3D" id="3.40.1160.10">
    <property type="entry name" value="Acetylglutamate kinase-like"/>
    <property type="match status" value="1"/>
</dbReference>
<feature type="binding site" evidence="11">
    <location>
        <position position="190"/>
    </location>
    <ligand>
        <name>ATP</name>
        <dbReference type="ChEBI" id="CHEBI:30616"/>
    </ligand>
</feature>
<dbReference type="InterPro" id="IPR011817">
    <property type="entry name" value="Uridylate_kinase"/>
</dbReference>
<comment type="activity regulation">
    <text evidence="11">Inhibited by UTP.</text>
</comment>
<comment type="subunit">
    <text evidence="11">Homohexamer.</text>
</comment>
<dbReference type="HAMAP" id="MF_01220_B">
    <property type="entry name" value="PyrH_B"/>
    <property type="match status" value="1"/>
</dbReference>
<keyword evidence="8 11" id="KW-0067">ATP-binding</keyword>
<evidence type="ECO:0000256" key="10">
    <source>
        <dbReference type="ARBA" id="ARBA00047767"/>
    </source>
</evidence>
<comment type="pathway">
    <text evidence="2 11">Pyrimidine metabolism; CTP biosynthesis via de novo pathway; UDP from UMP (UMPK route): step 1/1.</text>
</comment>
<evidence type="ECO:0000256" key="9">
    <source>
        <dbReference type="ARBA" id="ARBA00022975"/>
    </source>
</evidence>
<evidence type="ECO:0000256" key="1">
    <source>
        <dbReference type="ARBA" id="ARBA00004496"/>
    </source>
</evidence>
<dbReference type="FunFam" id="3.40.1160.10:FF:000001">
    <property type="entry name" value="Uridylate kinase"/>
    <property type="match status" value="1"/>
</dbReference>
<dbReference type="GO" id="GO:0044210">
    <property type="term" value="P:'de novo' CTP biosynthetic process"/>
    <property type="evidence" value="ECO:0007669"/>
    <property type="project" value="UniProtKB-UniRule"/>
</dbReference>
<dbReference type="InterPro" id="IPR036393">
    <property type="entry name" value="AceGlu_kinase-like_sf"/>
</dbReference>
<keyword evidence="9 11" id="KW-0665">Pyrimidine biosynthesis</keyword>
<protein>
    <recommendedName>
        <fullName evidence="11">Uridylate kinase</fullName>
        <shortName evidence="11">UK</shortName>
        <ecNumber evidence="11">2.7.4.22</ecNumber>
    </recommendedName>
    <alternativeName>
        <fullName evidence="11">Uridine monophosphate kinase</fullName>
        <shortName evidence="11">UMP kinase</shortName>
        <shortName evidence="11">UMPK</shortName>
    </alternativeName>
</protein>
<dbReference type="SUPFAM" id="SSF53633">
    <property type="entry name" value="Carbamate kinase-like"/>
    <property type="match status" value="1"/>
</dbReference>
<keyword evidence="7 11" id="KW-0418">Kinase</keyword>
<evidence type="ECO:0000313" key="13">
    <source>
        <dbReference type="EMBL" id="SIS60680.1"/>
    </source>
</evidence>
<dbReference type="NCBIfam" id="TIGR02075">
    <property type="entry name" value="pyrH_bact"/>
    <property type="match status" value="1"/>
</dbReference>
<proteinExistence type="inferred from homology"/>
<comment type="similarity">
    <text evidence="3 11">Belongs to the UMP kinase family.</text>
</comment>
<dbReference type="GO" id="GO:0005737">
    <property type="term" value="C:cytoplasm"/>
    <property type="evidence" value="ECO:0007669"/>
    <property type="project" value="UniProtKB-SubCell"/>
</dbReference>
<dbReference type="Pfam" id="PF00696">
    <property type="entry name" value="AA_kinase"/>
    <property type="match status" value="1"/>
</dbReference>
<feature type="binding site" evidence="11">
    <location>
        <begin position="163"/>
        <end position="170"/>
    </location>
    <ligand>
        <name>UMP</name>
        <dbReference type="ChEBI" id="CHEBI:57865"/>
    </ligand>
</feature>
<keyword evidence="5 11" id="KW-0808">Transferase</keyword>
<organism evidence="13 14">
    <name type="scientific">Chryseobacterium gambrini</name>
    <dbReference type="NCBI Taxonomy" id="373672"/>
    <lineage>
        <taxon>Bacteria</taxon>
        <taxon>Pseudomonadati</taxon>
        <taxon>Bacteroidota</taxon>
        <taxon>Flavobacteriia</taxon>
        <taxon>Flavobacteriales</taxon>
        <taxon>Weeksellaceae</taxon>
        <taxon>Chryseobacterium group</taxon>
        <taxon>Chryseobacterium</taxon>
    </lineage>
</organism>
<evidence type="ECO:0000256" key="8">
    <source>
        <dbReference type="ARBA" id="ARBA00022840"/>
    </source>
</evidence>
<dbReference type="PANTHER" id="PTHR42833">
    <property type="entry name" value="URIDYLATE KINASE"/>
    <property type="match status" value="1"/>
</dbReference>
<dbReference type="STRING" id="373672.SAMN05421785_101474"/>
<dbReference type="EMBL" id="FTOV01000001">
    <property type="protein sequence ID" value="SIS60680.1"/>
    <property type="molecule type" value="Genomic_DNA"/>
</dbReference>
<comment type="catalytic activity">
    <reaction evidence="10 11">
        <text>UMP + ATP = UDP + ADP</text>
        <dbReference type="Rhea" id="RHEA:24400"/>
        <dbReference type="ChEBI" id="CHEBI:30616"/>
        <dbReference type="ChEBI" id="CHEBI:57865"/>
        <dbReference type="ChEBI" id="CHEBI:58223"/>
        <dbReference type="ChEBI" id="CHEBI:456216"/>
        <dbReference type="EC" id="2.7.4.22"/>
    </reaction>
</comment>
<dbReference type="CDD" id="cd04254">
    <property type="entry name" value="AAK_UMPK-PyrH-Ec"/>
    <property type="match status" value="1"/>
</dbReference>
<dbReference type="GO" id="GO:0006225">
    <property type="term" value="P:UDP biosynthetic process"/>
    <property type="evidence" value="ECO:0007669"/>
    <property type="project" value="TreeGrafter"/>
</dbReference>